<dbReference type="PANTHER" id="PTHR43713">
    <property type="entry name" value="GLUTAMATE-1-SEMIALDEHYDE 2,1-AMINOMUTASE"/>
    <property type="match status" value="1"/>
</dbReference>
<dbReference type="EMBL" id="AP018005">
    <property type="protein sequence ID" value="BBB15833.1"/>
    <property type="molecule type" value="Genomic_DNA"/>
</dbReference>
<dbReference type="GO" id="GO:0006782">
    <property type="term" value="P:protoporphyrinogen IX biosynthetic process"/>
    <property type="evidence" value="ECO:0007669"/>
    <property type="project" value="UniProtKB-UniRule"/>
</dbReference>
<comment type="catalytic activity">
    <reaction evidence="7">
        <text>(S)-4-amino-5-oxopentanoate = 5-aminolevulinate</text>
        <dbReference type="Rhea" id="RHEA:14265"/>
        <dbReference type="ChEBI" id="CHEBI:57501"/>
        <dbReference type="ChEBI" id="CHEBI:356416"/>
        <dbReference type="EC" id="5.4.3.8"/>
    </reaction>
</comment>
<comment type="subcellular location">
    <subcellularLocation>
        <location evidence="7">Cytoplasm</location>
    </subcellularLocation>
</comment>
<organism evidence="8 9">
    <name type="scientific">Candidatus Rickettsiella viridis</name>
    <dbReference type="NCBI Taxonomy" id="676208"/>
    <lineage>
        <taxon>Bacteria</taxon>
        <taxon>Pseudomonadati</taxon>
        <taxon>Pseudomonadota</taxon>
        <taxon>Gammaproteobacteria</taxon>
        <taxon>Legionellales</taxon>
        <taxon>Coxiellaceae</taxon>
        <taxon>Rickettsiella</taxon>
    </lineage>
</organism>
<comment type="similarity">
    <text evidence="3 7">Belongs to the class-III pyridoxal-phosphate-dependent aminotransferase family. HemL subfamily.</text>
</comment>
<protein>
    <recommendedName>
        <fullName evidence="7">Glutamate-1-semialdehyde 2,1-aminomutase</fullName>
        <shortName evidence="7">GSA</shortName>
        <ecNumber evidence="7">5.4.3.8</ecNumber>
    </recommendedName>
    <alternativeName>
        <fullName evidence="7">Glutamate-1-semialdehyde aminotransferase</fullName>
        <shortName evidence="7">GSA-AT</shortName>
    </alternativeName>
</protein>
<dbReference type="EC" id="5.4.3.8" evidence="7"/>
<dbReference type="InterPro" id="IPR015424">
    <property type="entry name" value="PyrdxlP-dep_Trfase"/>
</dbReference>
<keyword evidence="5 7" id="KW-0413">Isomerase</keyword>
<keyword evidence="4 7" id="KW-0663">Pyridoxal phosphate</keyword>
<evidence type="ECO:0000313" key="9">
    <source>
        <dbReference type="Proteomes" id="UP000282483"/>
    </source>
</evidence>
<dbReference type="GO" id="GO:0005737">
    <property type="term" value="C:cytoplasm"/>
    <property type="evidence" value="ECO:0007669"/>
    <property type="project" value="UniProtKB-SubCell"/>
</dbReference>
<dbReference type="Pfam" id="PF00202">
    <property type="entry name" value="Aminotran_3"/>
    <property type="match status" value="1"/>
</dbReference>
<comment type="cofactor">
    <cofactor evidence="1 7">
        <name>pyridoxal 5'-phosphate</name>
        <dbReference type="ChEBI" id="CHEBI:597326"/>
    </cofactor>
</comment>
<dbReference type="OrthoDB" id="9801052at2"/>
<dbReference type="InterPro" id="IPR015421">
    <property type="entry name" value="PyrdxlP-dep_Trfase_major"/>
</dbReference>
<dbReference type="GO" id="GO:0030170">
    <property type="term" value="F:pyridoxal phosphate binding"/>
    <property type="evidence" value="ECO:0007669"/>
    <property type="project" value="InterPro"/>
</dbReference>
<dbReference type="Gene3D" id="3.90.1150.10">
    <property type="entry name" value="Aspartate Aminotransferase, domain 1"/>
    <property type="match status" value="1"/>
</dbReference>
<dbReference type="UniPathway" id="UPA00251">
    <property type="reaction ID" value="UER00317"/>
</dbReference>
<dbReference type="FunFam" id="3.40.640.10:FF:000021">
    <property type="entry name" value="Glutamate-1-semialdehyde 2,1-aminomutase"/>
    <property type="match status" value="1"/>
</dbReference>
<evidence type="ECO:0000256" key="6">
    <source>
        <dbReference type="ARBA" id="ARBA00023244"/>
    </source>
</evidence>
<feature type="modified residue" description="N6-(pyridoxal phosphate)lysine" evidence="7">
    <location>
        <position position="265"/>
    </location>
</feature>
<dbReference type="Proteomes" id="UP000282483">
    <property type="component" value="Chromosome"/>
</dbReference>
<dbReference type="GO" id="GO:0042286">
    <property type="term" value="F:glutamate-1-semialdehyde 2,1-aminomutase activity"/>
    <property type="evidence" value="ECO:0007669"/>
    <property type="project" value="UniProtKB-UniRule"/>
</dbReference>
<evidence type="ECO:0000256" key="1">
    <source>
        <dbReference type="ARBA" id="ARBA00001933"/>
    </source>
</evidence>
<dbReference type="Gene3D" id="3.40.640.10">
    <property type="entry name" value="Type I PLP-dependent aspartate aminotransferase-like (Major domain)"/>
    <property type="match status" value="1"/>
</dbReference>
<keyword evidence="7" id="KW-0963">Cytoplasm</keyword>
<dbReference type="PANTHER" id="PTHR43713:SF3">
    <property type="entry name" value="GLUTAMATE-1-SEMIALDEHYDE 2,1-AMINOMUTASE 1, CHLOROPLASTIC-RELATED"/>
    <property type="match status" value="1"/>
</dbReference>
<evidence type="ECO:0000256" key="4">
    <source>
        <dbReference type="ARBA" id="ARBA00022898"/>
    </source>
</evidence>
<dbReference type="GO" id="GO:0008483">
    <property type="term" value="F:transaminase activity"/>
    <property type="evidence" value="ECO:0007669"/>
    <property type="project" value="InterPro"/>
</dbReference>
<reference evidence="8 9" key="1">
    <citation type="submission" date="2017-03" db="EMBL/GenBank/DDBJ databases">
        <title>The genome sequence of Candidatus Rickettsiella viridis.</title>
        <authorList>
            <person name="Nikoh N."/>
            <person name="Tsuchida T."/>
            <person name="Yamaguchi K."/>
            <person name="Maeda T."/>
            <person name="Shigenobu S."/>
            <person name="Fukatsu T."/>
        </authorList>
    </citation>
    <scope>NUCLEOTIDE SEQUENCE [LARGE SCALE GENOMIC DNA]</scope>
    <source>
        <strain evidence="8 9">Ap-RA04</strain>
    </source>
</reference>
<dbReference type="CDD" id="cd00610">
    <property type="entry name" value="OAT_like"/>
    <property type="match status" value="1"/>
</dbReference>
<comment type="subunit">
    <text evidence="7">Homodimer.</text>
</comment>
<evidence type="ECO:0000256" key="5">
    <source>
        <dbReference type="ARBA" id="ARBA00023235"/>
    </source>
</evidence>
<evidence type="ECO:0000256" key="3">
    <source>
        <dbReference type="ARBA" id="ARBA00008981"/>
    </source>
</evidence>
<sequence>MSSSQELFLRAKQFMPGGVNSPVRSFKAVGGTPLFFSHANQAYLFDVQGKSYIDYVGSWGALILGHAPENVVKAVQEAAAKGLSFGASIAAEADLAEKIRTLMPNLKKVRLMNSGTEATMTAVRLARGFTGRKKILKFNGCYHGHVDALLVKAGSGLASFSIPDSAGIPEEVVEQTLSVDFNNLEQVNQIFLHHGKEIAAVIVEPIAGNMGCLLPLSGFLEGLRELCNYYGSLLIFDEVITGFRVAQGGAQALYAVKPDLTTLGKIIGGGLPIGALGGRSDIMDCLAPDGSVYQAGTLSGNPISVAAGLATLERLSVPDFYSDLSAMTRRLVEGLLRIAKEIGIPLQGHHVGGLFGLFFTEENEIYQYEQVARCNPLLFKQFFHEMLAEGIYFAPSPFESGFVSSAHSEEELSFTLNAAEKVFTKLKKQILEPSLS</sequence>
<accession>A0A2Z5UXJ5</accession>
<name>A0A2Z5UXJ5_9COXI</name>
<dbReference type="SUPFAM" id="SSF53383">
    <property type="entry name" value="PLP-dependent transferases"/>
    <property type="match status" value="1"/>
</dbReference>
<dbReference type="InterPro" id="IPR004639">
    <property type="entry name" value="4pyrrol_synth_GluAld_NH2Trfase"/>
</dbReference>
<dbReference type="KEGG" id="rvi:RVIR1_13880"/>
<comment type="pathway">
    <text evidence="2">Porphyrin-containing compound metabolism; protoporphyrin-IX biosynthesis; 5-aminolevulinate from L-glutamyl-tRNA(Glu): step 2/2.</text>
</comment>
<dbReference type="RefSeq" id="WP_126323364.1">
    <property type="nucleotide sequence ID" value="NZ_AP018005.1"/>
</dbReference>
<dbReference type="HAMAP" id="MF_00375">
    <property type="entry name" value="HemL_aminotrans_3"/>
    <property type="match status" value="1"/>
</dbReference>
<gene>
    <name evidence="7 8" type="primary">hemL</name>
    <name evidence="8" type="ORF">RVIR1_13880</name>
</gene>
<dbReference type="InterPro" id="IPR015422">
    <property type="entry name" value="PyrdxlP-dep_Trfase_small"/>
</dbReference>
<dbReference type="InterPro" id="IPR049704">
    <property type="entry name" value="Aminotrans_3_PPA_site"/>
</dbReference>
<evidence type="ECO:0000256" key="7">
    <source>
        <dbReference type="HAMAP-Rule" id="MF_00375"/>
    </source>
</evidence>
<evidence type="ECO:0000313" key="8">
    <source>
        <dbReference type="EMBL" id="BBB15833.1"/>
    </source>
</evidence>
<proteinExistence type="inferred from homology"/>
<keyword evidence="6 7" id="KW-0627">Porphyrin biosynthesis</keyword>
<keyword evidence="9" id="KW-1185">Reference proteome</keyword>
<evidence type="ECO:0000256" key="2">
    <source>
        <dbReference type="ARBA" id="ARBA00004819"/>
    </source>
</evidence>
<dbReference type="NCBIfam" id="NF000818">
    <property type="entry name" value="PRK00062.1"/>
    <property type="match status" value="1"/>
</dbReference>
<dbReference type="PROSITE" id="PS00600">
    <property type="entry name" value="AA_TRANSFER_CLASS_3"/>
    <property type="match status" value="1"/>
</dbReference>
<dbReference type="NCBIfam" id="TIGR00713">
    <property type="entry name" value="hemL"/>
    <property type="match status" value="1"/>
</dbReference>
<dbReference type="InterPro" id="IPR005814">
    <property type="entry name" value="Aminotrans_3"/>
</dbReference>
<dbReference type="AlphaFoldDB" id="A0A2Z5UXJ5"/>